<protein>
    <recommendedName>
        <fullName evidence="1">ADYC domain-containing protein</fullName>
    </recommendedName>
</protein>
<sequence length="269" mass="30469">MKKLLIASLIIVLLISLLSCGKILQPQPKPSKASEKTVIIKGKDLKGLELTAFDEQGRKQKFQIKDVELDPKDPDKEIYLYTVFYQDQTDFQWKNLCQPDVNKVAKAISLSGSWDETGKHIESTDIFTFGCTNGALAKCVRFGYKPWKSFQGKPLRDYHQACTRMVRADYCGNGKPHTKDGILIDVYDVLNIQEPTPSNKMVFEAAWQTDGATCINHPRLFDKLSEIRQECPNKLTGRMNENGSCETAKKAQQTWTSTLLFNDSLVRKP</sequence>
<dbReference type="InterPro" id="IPR045426">
    <property type="entry name" value="ADYC"/>
</dbReference>
<dbReference type="Proteomes" id="UP000622533">
    <property type="component" value="Unassembled WGS sequence"/>
</dbReference>
<accession>A0A8J7AI25</accession>
<dbReference type="RefSeq" id="WP_193924691.1">
    <property type="nucleotide sequence ID" value="NZ_JADEXS020000001.1"/>
</dbReference>
<evidence type="ECO:0000259" key="1">
    <source>
        <dbReference type="Pfam" id="PF20032"/>
    </source>
</evidence>
<reference evidence="2" key="1">
    <citation type="submission" date="2020-10" db="EMBL/GenBank/DDBJ databases">
        <authorList>
            <person name="Castelo-Branco R."/>
            <person name="Eusebio N."/>
            <person name="Adriana R."/>
            <person name="Vieira A."/>
            <person name="Brugerolle De Fraissinette N."/>
            <person name="Rezende De Castro R."/>
            <person name="Schneider M.P."/>
            <person name="Vasconcelos V."/>
            <person name="Leao P.N."/>
        </authorList>
    </citation>
    <scope>NUCLEOTIDE SEQUENCE</scope>
    <source>
        <strain evidence="2">LEGE 12446</strain>
    </source>
</reference>
<keyword evidence="3" id="KW-1185">Reference proteome</keyword>
<dbReference type="EMBL" id="JADEXS010000862">
    <property type="protein sequence ID" value="MBE9027343.1"/>
    <property type="molecule type" value="Genomic_DNA"/>
</dbReference>
<dbReference type="AlphaFoldDB" id="A0A8J7AI25"/>
<evidence type="ECO:0000313" key="2">
    <source>
        <dbReference type="EMBL" id="MBE9027343.1"/>
    </source>
</evidence>
<comment type="caution">
    <text evidence="2">The sequence shown here is derived from an EMBL/GenBank/DDBJ whole genome shotgun (WGS) entry which is preliminary data.</text>
</comment>
<organism evidence="2 3">
    <name type="scientific">Desmonostoc muscorum LEGE 12446</name>
    <dbReference type="NCBI Taxonomy" id="1828758"/>
    <lineage>
        <taxon>Bacteria</taxon>
        <taxon>Bacillati</taxon>
        <taxon>Cyanobacteriota</taxon>
        <taxon>Cyanophyceae</taxon>
        <taxon>Nostocales</taxon>
        <taxon>Nostocaceae</taxon>
        <taxon>Desmonostoc</taxon>
    </lineage>
</organism>
<proteinExistence type="predicted"/>
<gene>
    <name evidence="2" type="ORF">IQ276_34480</name>
</gene>
<evidence type="ECO:0000313" key="3">
    <source>
        <dbReference type="Proteomes" id="UP000622533"/>
    </source>
</evidence>
<feature type="domain" description="ADYC" evidence="1">
    <location>
        <begin position="42"/>
        <end position="220"/>
    </location>
</feature>
<name>A0A8J7AI25_DESMC</name>
<dbReference type="Pfam" id="PF20032">
    <property type="entry name" value="ADYC"/>
    <property type="match status" value="1"/>
</dbReference>
<dbReference type="PROSITE" id="PS51257">
    <property type="entry name" value="PROKAR_LIPOPROTEIN"/>
    <property type="match status" value="1"/>
</dbReference>